<keyword evidence="1" id="KW-0812">Transmembrane</keyword>
<dbReference type="AlphaFoldDB" id="A0A4P6Y7H3"/>
<accession>A0A4P6Y7H3</accession>
<evidence type="ECO:0000256" key="1">
    <source>
        <dbReference type="SAM" id="Phobius"/>
    </source>
</evidence>
<evidence type="ECO:0000313" key="2">
    <source>
        <dbReference type="EMBL" id="QBN18536.1"/>
    </source>
</evidence>
<evidence type="ECO:0000313" key="3">
    <source>
        <dbReference type="Proteomes" id="UP000291124"/>
    </source>
</evidence>
<dbReference type="RefSeq" id="WP_133276060.1">
    <property type="nucleotide sequence ID" value="NZ_CP037933.1"/>
</dbReference>
<keyword evidence="1" id="KW-1133">Transmembrane helix</keyword>
<feature type="transmembrane region" description="Helical" evidence="1">
    <location>
        <begin position="20"/>
        <end position="38"/>
    </location>
</feature>
<dbReference type="EMBL" id="CP037933">
    <property type="protein sequence ID" value="QBN18536.1"/>
    <property type="molecule type" value="Genomic_DNA"/>
</dbReference>
<dbReference type="Proteomes" id="UP000291124">
    <property type="component" value="Chromosome"/>
</dbReference>
<dbReference type="KEGG" id="fnk:E1750_06845"/>
<keyword evidence="1" id="KW-0472">Membrane</keyword>
<gene>
    <name evidence="2" type="ORF">E1750_06845</name>
</gene>
<feature type="transmembrane region" description="Helical" evidence="1">
    <location>
        <begin position="44"/>
        <end position="67"/>
    </location>
</feature>
<name>A0A4P6Y7H3_9FLAO</name>
<feature type="transmembrane region" description="Helical" evidence="1">
    <location>
        <begin position="169"/>
        <end position="186"/>
    </location>
</feature>
<sequence>MEGKVTVEQALSKGRWQLKYLPMIATFGCIGFGFFLSFKGICGGWIYPVCFILGFILGWLVWSYFVVKWKIWAYENVRNINELERKAVEEQLIWSSGSWFEKTEFKDYQQKQKLKQLEKKFLEKDIYKDDVSVPKETVIYYSRFTLIFLLFLYLGISVLGGYFLLEKEYIGLIFIVLGLYLTYDQFKKIKNKSPQIVINNQGIKLKNENLTTWDRIHHDRVYCQSIGKSATSRLAFNDEEISIDDLEITFSELEKLLQVYRVRYEKDNPA</sequence>
<dbReference type="OrthoDB" id="7172951at2"/>
<protein>
    <submittedName>
        <fullName evidence="2">LapA family protein</fullName>
    </submittedName>
</protein>
<reference evidence="3" key="1">
    <citation type="submission" date="2019-03" db="EMBL/GenBank/DDBJ databases">
        <title>Flavobacterium sp.</title>
        <authorList>
            <person name="Kim H."/>
        </authorList>
    </citation>
    <scope>NUCLEOTIDE SEQUENCE [LARGE SCALE GENOMIC DNA]</scope>
    <source>
        <strain evidence="3">GS13</strain>
    </source>
</reference>
<proteinExistence type="predicted"/>
<organism evidence="2 3">
    <name type="scientific">Flavobacterium nackdongense</name>
    <dbReference type="NCBI Taxonomy" id="2547394"/>
    <lineage>
        <taxon>Bacteria</taxon>
        <taxon>Pseudomonadati</taxon>
        <taxon>Bacteroidota</taxon>
        <taxon>Flavobacteriia</taxon>
        <taxon>Flavobacteriales</taxon>
        <taxon>Flavobacteriaceae</taxon>
        <taxon>Flavobacterium</taxon>
    </lineage>
</organism>
<keyword evidence="3" id="KW-1185">Reference proteome</keyword>
<feature type="transmembrane region" description="Helical" evidence="1">
    <location>
        <begin position="144"/>
        <end position="163"/>
    </location>
</feature>